<dbReference type="GO" id="GO:0000162">
    <property type="term" value="P:L-tryptophan biosynthetic process"/>
    <property type="evidence" value="ECO:0007669"/>
    <property type="project" value="UniProtKB-UniRule"/>
</dbReference>
<dbReference type="InterPro" id="IPR005940">
    <property type="entry name" value="Anthranilate_Pribosyl_Tfrase"/>
</dbReference>
<dbReference type="Gene3D" id="3.40.1030.10">
    <property type="entry name" value="Nucleoside phosphorylase/phosphoribosyltransferase catalytic domain"/>
    <property type="match status" value="1"/>
</dbReference>
<dbReference type="GO" id="GO:0000287">
    <property type="term" value="F:magnesium ion binding"/>
    <property type="evidence" value="ECO:0007669"/>
    <property type="project" value="UniProtKB-UniRule"/>
</dbReference>
<keyword evidence="4" id="KW-0057">Aromatic amino acid biosynthesis</keyword>
<keyword evidence="8" id="KW-1185">Reference proteome</keyword>
<evidence type="ECO:0000256" key="3">
    <source>
        <dbReference type="ARBA" id="ARBA00022822"/>
    </source>
</evidence>
<dbReference type="InterPro" id="IPR036320">
    <property type="entry name" value="Glycosyl_Trfase_fam3_N_dom_sf"/>
</dbReference>
<dbReference type="Gene3D" id="1.20.970.10">
    <property type="entry name" value="Transferase, Pyrimidine Nucleoside Phosphorylase, Chain C"/>
    <property type="match status" value="1"/>
</dbReference>
<dbReference type="PANTHER" id="PTHR43285">
    <property type="entry name" value="ANTHRANILATE PHOSPHORIBOSYLTRANSFERASE"/>
    <property type="match status" value="1"/>
</dbReference>
<dbReference type="AlphaFoldDB" id="A0A850PA24"/>
<comment type="function">
    <text evidence="4">Catalyzes the transfer of the phosphoribosyl group of 5-phosphorylribose-1-pyrophosphate (PRPP) to anthranilate to yield N-(5'-phosphoribosyl)-anthranilate (PRA).</text>
</comment>
<feature type="domain" description="Glycosyl transferase family 3" evidence="5">
    <location>
        <begin position="82"/>
        <end position="342"/>
    </location>
</feature>
<comment type="pathway">
    <text evidence="4">Amino-acid biosynthesis; L-tryptophan biosynthesis; L-tryptophan from chorismate: step 2/5.</text>
</comment>
<evidence type="ECO:0000256" key="1">
    <source>
        <dbReference type="ARBA" id="ARBA00022676"/>
    </source>
</evidence>
<dbReference type="UniPathway" id="UPA00035">
    <property type="reaction ID" value="UER00041"/>
</dbReference>
<dbReference type="SUPFAM" id="SSF47648">
    <property type="entry name" value="Nucleoside phosphorylase/phosphoribosyltransferase N-terminal domain"/>
    <property type="match status" value="1"/>
</dbReference>
<keyword evidence="4" id="KW-0460">Magnesium</keyword>
<evidence type="ECO:0000256" key="4">
    <source>
        <dbReference type="HAMAP-Rule" id="MF_00211"/>
    </source>
</evidence>
<dbReference type="InterPro" id="IPR017459">
    <property type="entry name" value="Glycosyl_Trfase_fam3_N_dom"/>
</dbReference>
<feature type="domain" description="Glycosyl transferase family 3 N-terminal" evidence="6">
    <location>
        <begin position="14"/>
        <end position="72"/>
    </location>
</feature>
<gene>
    <name evidence="4 7" type="primary">trpD</name>
    <name evidence="7" type="ORF">HUK82_04380</name>
</gene>
<dbReference type="EMBL" id="JABXXR010000017">
    <property type="protein sequence ID" value="NVN39803.1"/>
    <property type="molecule type" value="Genomic_DNA"/>
</dbReference>
<dbReference type="Pfam" id="PF02885">
    <property type="entry name" value="Glycos_trans_3N"/>
    <property type="match status" value="1"/>
</dbReference>
<dbReference type="SUPFAM" id="SSF52418">
    <property type="entry name" value="Nucleoside phosphorylase/phosphoribosyltransferase catalytic domain"/>
    <property type="match status" value="1"/>
</dbReference>
<keyword evidence="1 4" id="KW-0328">Glycosyltransferase</keyword>
<comment type="caution">
    <text evidence="4">Lacks conserved residue(s) required for the propagation of feature annotation.</text>
</comment>
<feature type="binding site" evidence="4">
    <location>
        <begin position="116"/>
        <end position="124"/>
    </location>
    <ligand>
        <name>5-phospho-alpha-D-ribose 1-diphosphate</name>
        <dbReference type="ChEBI" id="CHEBI:58017"/>
    </ligand>
</feature>
<feature type="binding site" evidence="4">
    <location>
        <position position="96"/>
    </location>
    <ligand>
        <name>5-phospho-alpha-D-ribose 1-diphosphate</name>
        <dbReference type="ChEBI" id="CHEBI:58017"/>
    </ligand>
</feature>
<evidence type="ECO:0000259" key="6">
    <source>
        <dbReference type="Pfam" id="PF02885"/>
    </source>
</evidence>
<feature type="binding site" evidence="4">
    <location>
        <begin position="91"/>
        <end position="92"/>
    </location>
    <ligand>
        <name>5-phospho-alpha-D-ribose 1-diphosphate</name>
        <dbReference type="ChEBI" id="CHEBI:58017"/>
    </ligand>
</feature>
<dbReference type="InterPro" id="IPR035902">
    <property type="entry name" value="Nuc_phospho_transferase"/>
</dbReference>
<comment type="catalytic activity">
    <reaction evidence="4">
        <text>N-(5-phospho-beta-D-ribosyl)anthranilate + diphosphate = 5-phospho-alpha-D-ribose 1-diphosphate + anthranilate</text>
        <dbReference type="Rhea" id="RHEA:11768"/>
        <dbReference type="ChEBI" id="CHEBI:16567"/>
        <dbReference type="ChEBI" id="CHEBI:18277"/>
        <dbReference type="ChEBI" id="CHEBI:33019"/>
        <dbReference type="ChEBI" id="CHEBI:58017"/>
        <dbReference type="EC" id="2.4.2.18"/>
    </reaction>
</comment>
<reference evidence="7 8" key="1">
    <citation type="submission" date="2020-06" db="EMBL/GenBank/DDBJ databases">
        <title>Description of novel acetic acid bacteria.</title>
        <authorList>
            <person name="Sombolestani A."/>
        </authorList>
    </citation>
    <scope>NUCLEOTIDE SEQUENCE [LARGE SCALE GENOMIC DNA]</scope>
    <source>
        <strain evidence="7 8">LMG 27010</strain>
    </source>
</reference>
<feature type="binding site" evidence="4">
    <location>
        <position position="174"/>
    </location>
    <ligand>
        <name>anthranilate</name>
        <dbReference type="ChEBI" id="CHEBI:16567"/>
        <label>2</label>
    </ligand>
</feature>
<evidence type="ECO:0000313" key="7">
    <source>
        <dbReference type="EMBL" id="NVN39803.1"/>
    </source>
</evidence>
<evidence type="ECO:0000256" key="2">
    <source>
        <dbReference type="ARBA" id="ARBA00022679"/>
    </source>
</evidence>
<name>A0A850PA24_9PROT</name>
<dbReference type="Proteomes" id="UP000585665">
    <property type="component" value="Unassembled WGS sequence"/>
</dbReference>
<dbReference type="HAMAP" id="MF_00211">
    <property type="entry name" value="TrpD"/>
    <property type="match status" value="1"/>
</dbReference>
<comment type="subunit">
    <text evidence="4">Homodimer.</text>
</comment>
<dbReference type="GO" id="GO:0004048">
    <property type="term" value="F:anthranilate phosphoribosyltransferase activity"/>
    <property type="evidence" value="ECO:0007669"/>
    <property type="project" value="UniProtKB-UniRule"/>
</dbReference>
<proteinExistence type="inferred from homology"/>
<comment type="similarity">
    <text evidence="4">Belongs to the anthranilate phosphoribosyltransferase family.</text>
</comment>
<keyword evidence="2 4" id="KW-0808">Transferase</keyword>
<organism evidence="7 8">
    <name type="scientific">Ameyamaea chiangmaiensis</name>
    <dbReference type="NCBI Taxonomy" id="442969"/>
    <lineage>
        <taxon>Bacteria</taxon>
        <taxon>Pseudomonadati</taxon>
        <taxon>Pseudomonadota</taxon>
        <taxon>Alphaproteobacteria</taxon>
        <taxon>Acetobacterales</taxon>
        <taxon>Acetobacteraceae</taxon>
        <taxon>Ameyamaea</taxon>
    </lineage>
</organism>
<evidence type="ECO:0000313" key="8">
    <source>
        <dbReference type="Proteomes" id="UP000585665"/>
    </source>
</evidence>
<feature type="binding site" evidence="4">
    <location>
        <begin position="98"/>
        <end position="101"/>
    </location>
    <ligand>
        <name>5-phospho-alpha-D-ribose 1-diphosphate</name>
        <dbReference type="ChEBI" id="CHEBI:58017"/>
    </ligand>
</feature>
<keyword evidence="3 4" id="KW-0822">Tryptophan biosynthesis</keyword>
<sequence length="368" mass="37904">MADASIDPEFRDGLERLARGDVLDAASAARLFGRIMDGDISDIGIAAFLMALRTRGETSAELAGAVRAMRDRMIGLSDVPADTVDVCGTGGDGLGTLNVSTAVAFVLASMGVPVAKHGNRSQSSRSGATDVVAALGVGMPDDPLVLSRLLRDTGLVFLAAPNHHPAMRHAAPVRRGLGIRTLFNLVGPLSNPAAVRRQLIGVYDVAWLMPVVETARDLGATCVWAVHGETARGGTDELTLAGDNHVVGLDDGQIRTFTVTAEMAGLPSAPIEAIVGGDPRHNAQALEALLGGATGPYRDTVVLNAAVALHVAGRGGILDEGRIAPAALRDNVTRVGTALASGQALQVLRTLREASSSQLLAAMNTGTA</sequence>
<feature type="binding site" evidence="4">
    <location>
        <position position="88"/>
    </location>
    <ligand>
        <name>5-phospho-alpha-D-ribose 1-diphosphate</name>
        <dbReference type="ChEBI" id="CHEBI:58017"/>
    </ligand>
</feature>
<feature type="binding site" evidence="4">
    <location>
        <position position="88"/>
    </location>
    <ligand>
        <name>anthranilate</name>
        <dbReference type="ChEBI" id="CHEBI:16567"/>
        <label>1</label>
    </ligand>
</feature>
<dbReference type="PANTHER" id="PTHR43285:SF2">
    <property type="entry name" value="ANTHRANILATE PHOSPHORIBOSYLTRANSFERASE"/>
    <property type="match status" value="1"/>
</dbReference>
<evidence type="ECO:0000259" key="5">
    <source>
        <dbReference type="Pfam" id="PF00591"/>
    </source>
</evidence>
<dbReference type="NCBIfam" id="TIGR01245">
    <property type="entry name" value="trpD"/>
    <property type="match status" value="1"/>
</dbReference>
<feature type="binding site" evidence="4">
    <location>
        <position position="119"/>
    </location>
    <ligand>
        <name>anthranilate</name>
        <dbReference type="ChEBI" id="CHEBI:16567"/>
        <label>1</label>
    </ligand>
</feature>
<accession>A0A850PA24</accession>
<feature type="binding site" evidence="4">
    <location>
        <position position="237"/>
    </location>
    <ligand>
        <name>Mg(2+)</name>
        <dbReference type="ChEBI" id="CHEBI:18420"/>
        <label>1</label>
    </ligand>
</feature>
<feature type="binding site" evidence="4">
    <location>
        <position position="237"/>
    </location>
    <ligand>
        <name>Mg(2+)</name>
        <dbReference type="ChEBI" id="CHEBI:18420"/>
        <label>2</label>
    </ligand>
</feature>
<protein>
    <recommendedName>
        <fullName evidence="4">Anthranilate phosphoribosyltransferase</fullName>
        <ecNumber evidence="4">2.4.2.18</ecNumber>
    </recommendedName>
</protein>
<comment type="cofactor">
    <cofactor evidence="4">
        <name>Mg(2+)</name>
        <dbReference type="ChEBI" id="CHEBI:18420"/>
    </cofactor>
    <text evidence="4">Binds 2 magnesium ions per monomer.</text>
</comment>
<dbReference type="RefSeq" id="WP_176612787.1">
    <property type="nucleotide sequence ID" value="NZ_JABXXR010000017.1"/>
</dbReference>
<dbReference type="GO" id="GO:0005829">
    <property type="term" value="C:cytosol"/>
    <property type="evidence" value="ECO:0007669"/>
    <property type="project" value="TreeGrafter"/>
</dbReference>
<feature type="binding site" evidence="4">
    <location>
        <position position="236"/>
    </location>
    <ligand>
        <name>Mg(2+)</name>
        <dbReference type="ChEBI" id="CHEBI:18420"/>
        <label>2</label>
    </ligand>
</feature>
<feature type="binding site" evidence="4">
    <location>
        <position position="128"/>
    </location>
    <ligand>
        <name>5-phospho-alpha-D-ribose 1-diphosphate</name>
        <dbReference type="ChEBI" id="CHEBI:58017"/>
    </ligand>
</feature>
<feature type="binding site" evidence="4">
    <location>
        <position position="100"/>
    </location>
    <ligand>
        <name>Mg(2+)</name>
        <dbReference type="ChEBI" id="CHEBI:18420"/>
        <label>1</label>
    </ligand>
</feature>
<dbReference type="InterPro" id="IPR000312">
    <property type="entry name" value="Glycosyl_Trfase_fam3"/>
</dbReference>
<dbReference type="EC" id="2.4.2.18" evidence="4"/>
<keyword evidence="4" id="KW-0028">Amino-acid biosynthesis</keyword>
<keyword evidence="4" id="KW-0479">Metal-binding</keyword>
<comment type="caution">
    <text evidence="7">The sequence shown here is derived from an EMBL/GenBank/DDBJ whole genome shotgun (WGS) entry which is preliminary data.</text>
</comment>
<dbReference type="Pfam" id="PF00591">
    <property type="entry name" value="Glycos_transf_3"/>
    <property type="match status" value="1"/>
</dbReference>